<dbReference type="GO" id="GO:0016887">
    <property type="term" value="F:ATP hydrolysis activity"/>
    <property type="evidence" value="ECO:0007669"/>
    <property type="project" value="InterPro"/>
</dbReference>
<sequence length="392" mass="43034">MLQQIILRHFKCFEQLRLPLAPLTLLSGLNASGKSTVIQSLALLHQTMTENPGSPGLVLNGKDVTLGSADEIVDKISGRDSFTIKIEHSEGTIHWRMQVEANELIAPFAAIQWETEDTRGQLSHEDTRTFLSKPGLPIGLVETLQSLTYISADRIGPRETYQASSSTQQTGVGARGEYTPWFIDTYEDLLIPGAMCHPGATPMLKRQVEAWLDAFFPGSGFEIERLPRTNLLVMRLRTSSATNYHRPVNVGYGLSHVLPVITACLGAVGLAQRDSQVAPLVMIENPELHLHPAGQSAMGVFLARAAATGAQVIIETHSDHILNGIRRAVKGVEGEPILQPDHVAIHFFQSRDDSGKRPQLISPVIDAQGNLDTWPPDFFDQYEKDVGSLIGW</sequence>
<feature type="domain" description="ATPase AAA-type core" evidence="2">
    <location>
        <begin position="23"/>
        <end position="323"/>
    </location>
</feature>
<evidence type="ECO:0000259" key="1">
    <source>
        <dbReference type="Pfam" id="PF12476"/>
    </source>
</evidence>
<dbReference type="GO" id="GO:0005524">
    <property type="term" value="F:ATP binding"/>
    <property type="evidence" value="ECO:0007669"/>
    <property type="project" value="InterPro"/>
</dbReference>
<dbReference type="PANTHER" id="PTHR43581">
    <property type="entry name" value="ATP/GTP PHOSPHATASE"/>
    <property type="match status" value="1"/>
</dbReference>
<dbReference type="Proteomes" id="UP000054010">
    <property type="component" value="Unassembled WGS sequence"/>
</dbReference>
<dbReference type="AlphaFoldDB" id="E1IFY4"/>
<evidence type="ECO:0000259" key="2">
    <source>
        <dbReference type="Pfam" id="PF13304"/>
    </source>
</evidence>
<dbReference type="InterPro" id="IPR027417">
    <property type="entry name" value="P-loop_NTPase"/>
</dbReference>
<dbReference type="InterPro" id="IPR003959">
    <property type="entry name" value="ATPase_AAA_core"/>
</dbReference>
<feature type="domain" description="DUF3696" evidence="1">
    <location>
        <begin position="339"/>
        <end position="388"/>
    </location>
</feature>
<dbReference type="OrthoDB" id="308933at2"/>
<dbReference type="InterPro" id="IPR022532">
    <property type="entry name" value="DUF3696"/>
</dbReference>
<dbReference type="Pfam" id="PF13304">
    <property type="entry name" value="AAA_21"/>
    <property type="match status" value="1"/>
</dbReference>
<keyword evidence="4" id="KW-1185">Reference proteome</keyword>
<reference evidence="3 4" key="1">
    <citation type="journal article" date="2011" name="J. Bacteriol.">
        <title>Draft genome sequence of the anoxygenic filamentous phototrophic bacterium Oscillochloris trichoides subsp. DG-6.</title>
        <authorList>
            <person name="Kuznetsov B.B."/>
            <person name="Ivanovsky R.N."/>
            <person name="Keppen O.I."/>
            <person name="Sukhacheva M.V."/>
            <person name="Bumazhkin B.K."/>
            <person name="Patutina E.O."/>
            <person name="Beletsky A.V."/>
            <person name="Mardanov A.V."/>
            <person name="Baslerov R.V."/>
            <person name="Panteleeva A.N."/>
            <person name="Kolganova T.V."/>
            <person name="Ravin N.V."/>
            <person name="Skryabin K.G."/>
        </authorList>
    </citation>
    <scope>NUCLEOTIDE SEQUENCE [LARGE SCALE GENOMIC DNA]</scope>
    <source>
        <strain evidence="3 4">DG-6</strain>
    </source>
</reference>
<protein>
    <recommendedName>
        <fullName evidence="5">DUF3696 domain-containing protein</fullName>
    </recommendedName>
</protein>
<evidence type="ECO:0000313" key="4">
    <source>
        <dbReference type="Proteomes" id="UP000054010"/>
    </source>
</evidence>
<dbReference type="EMBL" id="ADVR01000097">
    <property type="protein sequence ID" value="EFO79873.1"/>
    <property type="molecule type" value="Genomic_DNA"/>
</dbReference>
<dbReference type="Gene3D" id="3.40.50.300">
    <property type="entry name" value="P-loop containing nucleotide triphosphate hydrolases"/>
    <property type="match status" value="1"/>
</dbReference>
<dbReference type="STRING" id="765420.OSCT_2248"/>
<comment type="caution">
    <text evidence="3">The sequence shown here is derived from an EMBL/GenBank/DDBJ whole genome shotgun (WGS) entry which is preliminary data.</text>
</comment>
<dbReference type="InterPro" id="IPR014592">
    <property type="entry name" value="P-loop_UCP034888"/>
</dbReference>
<name>E1IFY4_9CHLR</name>
<organism evidence="3 4">
    <name type="scientific">Oscillochloris trichoides DG-6</name>
    <dbReference type="NCBI Taxonomy" id="765420"/>
    <lineage>
        <taxon>Bacteria</taxon>
        <taxon>Bacillati</taxon>
        <taxon>Chloroflexota</taxon>
        <taxon>Chloroflexia</taxon>
        <taxon>Chloroflexales</taxon>
        <taxon>Chloroflexineae</taxon>
        <taxon>Oscillochloridaceae</taxon>
        <taxon>Oscillochloris</taxon>
    </lineage>
</organism>
<evidence type="ECO:0000313" key="3">
    <source>
        <dbReference type="EMBL" id="EFO79873.1"/>
    </source>
</evidence>
<dbReference type="HOGENOM" id="CLU_032548_0_0_0"/>
<evidence type="ECO:0008006" key="5">
    <source>
        <dbReference type="Google" id="ProtNLM"/>
    </source>
</evidence>
<dbReference type="PIRSF" id="PIRSF034888">
    <property type="entry name" value="P-loop_UCP034888"/>
    <property type="match status" value="1"/>
</dbReference>
<dbReference type="InterPro" id="IPR051396">
    <property type="entry name" value="Bact_Antivir_Def_Nuclease"/>
</dbReference>
<accession>E1IFY4</accession>
<dbReference type="Pfam" id="PF12476">
    <property type="entry name" value="DUF3696"/>
    <property type="match status" value="1"/>
</dbReference>
<gene>
    <name evidence="3" type="ORF">OSCT_2248</name>
</gene>
<dbReference type="PANTHER" id="PTHR43581:SF2">
    <property type="entry name" value="EXCINUCLEASE ATPASE SUBUNIT"/>
    <property type="match status" value="1"/>
</dbReference>
<dbReference type="eggNOG" id="COG4938">
    <property type="taxonomic scope" value="Bacteria"/>
</dbReference>
<dbReference type="SUPFAM" id="SSF52540">
    <property type="entry name" value="P-loop containing nucleoside triphosphate hydrolases"/>
    <property type="match status" value="1"/>
</dbReference>
<proteinExistence type="predicted"/>